<protein>
    <recommendedName>
        <fullName evidence="5">Pentatricopeptide repeat-containing protein</fullName>
    </recommendedName>
</protein>
<evidence type="ECO:0000313" key="4">
    <source>
        <dbReference type="Proteomes" id="UP000886520"/>
    </source>
</evidence>
<dbReference type="Pfam" id="PF01535">
    <property type="entry name" value="PPR"/>
    <property type="match status" value="5"/>
</dbReference>
<evidence type="ECO:0008006" key="5">
    <source>
        <dbReference type="Google" id="ProtNLM"/>
    </source>
</evidence>
<dbReference type="OrthoDB" id="10477915at2759"/>
<accession>A0A9D4UIK8</accession>
<dbReference type="Proteomes" id="UP000886520">
    <property type="component" value="Chromosome 16"/>
</dbReference>
<proteinExistence type="predicted"/>
<dbReference type="Pfam" id="PF13041">
    <property type="entry name" value="PPR_2"/>
    <property type="match status" value="1"/>
</dbReference>
<evidence type="ECO:0000256" key="1">
    <source>
        <dbReference type="ARBA" id="ARBA00022737"/>
    </source>
</evidence>
<dbReference type="InterPro" id="IPR002885">
    <property type="entry name" value="PPR_rpt"/>
</dbReference>
<keyword evidence="4" id="KW-1185">Reference proteome</keyword>
<sequence length="608" mass="67424">MKLGVTTRLGCPSFWSCNFQCNLLHVKSLSVVATPTYLLEEVHFTLVHADLESYASLLRECTSSKSLPFGQLLHDHIVKAGLEGNGYLCNLIVDMYGRFDGSLPTAFWLFSKMSHPDFFSWNFIIRAYQHSGLNIEALGLFQQMLGQGAVLPDQHIYVSLLSVSANINSIEHGKQLHVHIIWNEFEPEFIVATSLINMYVRCGSICDAWSVFDRMPSRDVIAWSTLIAACLQNDCGKLAVQLLKQLLEEGLLPNKDIIVALLDACGINRLLAEGKQIHACIAGCVLRLDSMIQASLSNMYMLCTNNSNQHAFTPLSGEHDYLLSIADQSKGWPMTVDLSTSPNQFLGETRAALDGSLQGALKKFSQEGLIYDALQTLEQMKFQRVLPDRYSLATLLSACASQSAVLEGEQVYAFICENHVEIDGYLGTALINLFGKSGKLEVAIALFDRILIHDVVSWTAMINAYVQNGESNEAILLYRQMKLRGTLPNEMTFASIVDACNLNYSLTEGQQLHQETIACKMDQNLIVGTALVNLYARFGYLEDATVVFDKMPCRDVIAWNALIAAAVHSEDSTRIFQHGRQMQEEGVLPSKMQEFYLGSSTCTGSMAA</sequence>
<dbReference type="Gene3D" id="1.25.40.10">
    <property type="entry name" value="Tetratricopeptide repeat domain"/>
    <property type="match status" value="3"/>
</dbReference>
<feature type="repeat" description="PPR" evidence="2">
    <location>
        <begin position="454"/>
        <end position="488"/>
    </location>
</feature>
<name>A0A9D4UIK8_ADICA</name>
<dbReference type="GO" id="GO:0009451">
    <property type="term" value="P:RNA modification"/>
    <property type="evidence" value="ECO:0007669"/>
    <property type="project" value="InterPro"/>
</dbReference>
<feature type="repeat" description="PPR" evidence="2">
    <location>
        <begin position="117"/>
        <end position="151"/>
    </location>
</feature>
<evidence type="ECO:0000313" key="3">
    <source>
        <dbReference type="EMBL" id="KAI5068372.1"/>
    </source>
</evidence>
<evidence type="ECO:0000256" key="2">
    <source>
        <dbReference type="PROSITE-ProRule" id="PRU00708"/>
    </source>
</evidence>
<dbReference type="EMBL" id="JABFUD020000016">
    <property type="protein sequence ID" value="KAI5068372.1"/>
    <property type="molecule type" value="Genomic_DNA"/>
</dbReference>
<dbReference type="AlphaFoldDB" id="A0A9D4UIK8"/>
<dbReference type="GO" id="GO:0003723">
    <property type="term" value="F:RNA binding"/>
    <property type="evidence" value="ECO:0007669"/>
    <property type="project" value="InterPro"/>
</dbReference>
<comment type="caution">
    <text evidence="3">The sequence shown here is derived from an EMBL/GenBank/DDBJ whole genome shotgun (WGS) entry which is preliminary data.</text>
</comment>
<dbReference type="InterPro" id="IPR046960">
    <property type="entry name" value="PPR_At4g14850-like_plant"/>
</dbReference>
<keyword evidence="1" id="KW-0677">Repeat</keyword>
<dbReference type="NCBIfam" id="TIGR00756">
    <property type="entry name" value="PPR"/>
    <property type="match status" value="2"/>
</dbReference>
<dbReference type="InterPro" id="IPR011990">
    <property type="entry name" value="TPR-like_helical_dom_sf"/>
</dbReference>
<dbReference type="PROSITE" id="PS51375">
    <property type="entry name" value="PPR"/>
    <property type="match status" value="3"/>
</dbReference>
<dbReference type="PANTHER" id="PTHR47926">
    <property type="entry name" value="PENTATRICOPEPTIDE REPEAT-CONTAINING PROTEIN"/>
    <property type="match status" value="1"/>
</dbReference>
<reference evidence="3" key="1">
    <citation type="submission" date="2021-01" db="EMBL/GenBank/DDBJ databases">
        <title>Adiantum capillus-veneris genome.</title>
        <authorList>
            <person name="Fang Y."/>
            <person name="Liao Q."/>
        </authorList>
    </citation>
    <scope>NUCLEOTIDE SEQUENCE</scope>
    <source>
        <strain evidence="3">H3</strain>
        <tissue evidence="3">Leaf</tissue>
    </source>
</reference>
<organism evidence="3 4">
    <name type="scientific">Adiantum capillus-veneris</name>
    <name type="common">Maidenhair fern</name>
    <dbReference type="NCBI Taxonomy" id="13818"/>
    <lineage>
        <taxon>Eukaryota</taxon>
        <taxon>Viridiplantae</taxon>
        <taxon>Streptophyta</taxon>
        <taxon>Embryophyta</taxon>
        <taxon>Tracheophyta</taxon>
        <taxon>Polypodiopsida</taxon>
        <taxon>Polypodiidae</taxon>
        <taxon>Polypodiales</taxon>
        <taxon>Pteridineae</taxon>
        <taxon>Pteridaceae</taxon>
        <taxon>Vittarioideae</taxon>
        <taxon>Adiantum</taxon>
    </lineage>
</organism>
<gene>
    <name evidence="3" type="ORF">GOP47_0016717</name>
</gene>
<feature type="repeat" description="PPR" evidence="2">
    <location>
        <begin position="219"/>
        <end position="253"/>
    </location>
</feature>